<feature type="domain" description="Smr" evidence="1">
    <location>
        <begin position="85"/>
        <end position="161"/>
    </location>
</feature>
<accession>A0AAD5X9T9</accession>
<proteinExistence type="predicted"/>
<dbReference type="EMBL" id="JADGJD010000025">
    <property type="protein sequence ID" value="KAJ3056660.1"/>
    <property type="molecule type" value="Genomic_DNA"/>
</dbReference>
<dbReference type="SMART" id="SM01162">
    <property type="entry name" value="DUF1771"/>
    <property type="match status" value="1"/>
</dbReference>
<dbReference type="InterPro" id="IPR053020">
    <property type="entry name" value="Smr_domain_protein"/>
</dbReference>
<gene>
    <name evidence="2" type="ORF">HK097_005336</name>
</gene>
<keyword evidence="3" id="KW-1185">Reference proteome</keyword>
<dbReference type="PANTHER" id="PTHR47417">
    <property type="entry name" value="SMR DOMAIN-CONTAINING PROTEIN YPL199C"/>
    <property type="match status" value="1"/>
</dbReference>
<organism evidence="2 3">
    <name type="scientific">Rhizophlyctis rosea</name>
    <dbReference type="NCBI Taxonomy" id="64517"/>
    <lineage>
        <taxon>Eukaryota</taxon>
        <taxon>Fungi</taxon>
        <taxon>Fungi incertae sedis</taxon>
        <taxon>Chytridiomycota</taxon>
        <taxon>Chytridiomycota incertae sedis</taxon>
        <taxon>Chytridiomycetes</taxon>
        <taxon>Rhizophlyctidales</taxon>
        <taxon>Rhizophlyctidaceae</taxon>
        <taxon>Rhizophlyctis</taxon>
    </lineage>
</organism>
<evidence type="ECO:0000313" key="3">
    <source>
        <dbReference type="Proteomes" id="UP001212841"/>
    </source>
</evidence>
<dbReference type="Pfam" id="PF01713">
    <property type="entry name" value="Smr"/>
    <property type="match status" value="1"/>
</dbReference>
<dbReference type="SUPFAM" id="SSF160443">
    <property type="entry name" value="SMR domain-like"/>
    <property type="match status" value="1"/>
</dbReference>
<evidence type="ECO:0000313" key="2">
    <source>
        <dbReference type="EMBL" id="KAJ3056660.1"/>
    </source>
</evidence>
<reference evidence="2" key="1">
    <citation type="submission" date="2020-05" db="EMBL/GenBank/DDBJ databases">
        <title>Phylogenomic resolution of chytrid fungi.</title>
        <authorList>
            <person name="Stajich J.E."/>
            <person name="Amses K."/>
            <person name="Simmons R."/>
            <person name="Seto K."/>
            <person name="Myers J."/>
            <person name="Bonds A."/>
            <person name="Quandt C.A."/>
            <person name="Barry K."/>
            <person name="Liu P."/>
            <person name="Grigoriev I."/>
            <person name="Longcore J.E."/>
            <person name="James T.Y."/>
        </authorList>
    </citation>
    <scope>NUCLEOTIDE SEQUENCE</scope>
    <source>
        <strain evidence="2">JEL0318</strain>
    </source>
</reference>
<dbReference type="AlphaFoldDB" id="A0AAD5X9T9"/>
<dbReference type="InterPro" id="IPR002625">
    <property type="entry name" value="Smr_dom"/>
</dbReference>
<dbReference type="Proteomes" id="UP001212841">
    <property type="component" value="Unassembled WGS sequence"/>
</dbReference>
<dbReference type="InterPro" id="IPR036063">
    <property type="entry name" value="Smr_dom_sf"/>
</dbReference>
<dbReference type="PROSITE" id="PS50828">
    <property type="entry name" value="SMR"/>
    <property type="match status" value="1"/>
</dbReference>
<dbReference type="Pfam" id="PF08590">
    <property type="entry name" value="DUF1771"/>
    <property type="match status" value="1"/>
</dbReference>
<sequence>MGNTPSTPSSATPGSSLRSQALTLAEQRNSLFSQSRAAYSSGKKADAKQLSDKAKALDAQLKDLNAKAAAEIFHHHNHNRDLSEVDLHGLFVEEALHYVQLHIQKCKSKGVKRTTLITGKGTNSVNGIAKIKPAVEELMQKERIRMETDPKNSGVIILELDSDHPGFGGWLGSMLSKVKSWFHRG</sequence>
<dbReference type="InterPro" id="IPR013899">
    <property type="entry name" value="DUF1771"/>
</dbReference>
<dbReference type="Gene3D" id="3.30.1370.110">
    <property type="match status" value="1"/>
</dbReference>
<dbReference type="SMART" id="SM00463">
    <property type="entry name" value="SMR"/>
    <property type="match status" value="1"/>
</dbReference>
<dbReference type="PANTHER" id="PTHR47417:SF1">
    <property type="entry name" value="SMR DOMAIN-CONTAINING PROTEIN YPL199C"/>
    <property type="match status" value="1"/>
</dbReference>
<name>A0AAD5X9T9_9FUNG</name>
<evidence type="ECO:0000259" key="1">
    <source>
        <dbReference type="PROSITE" id="PS50828"/>
    </source>
</evidence>
<comment type="caution">
    <text evidence="2">The sequence shown here is derived from an EMBL/GenBank/DDBJ whole genome shotgun (WGS) entry which is preliminary data.</text>
</comment>
<protein>
    <recommendedName>
        <fullName evidence="1">Smr domain-containing protein</fullName>
    </recommendedName>
</protein>